<gene>
    <name evidence="4" type="ORF">EDD40_7393</name>
</gene>
<dbReference type="RefSeq" id="WP_170185332.1">
    <property type="nucleotide sequence ID" value="NZ_RJKM01000001.1"/>
</dbReference>
<dbReference type="PANTHER" id="PTHR38340">
    <property type="entry name" value="S-LAYER PROTEIN"/>
    <property type="match status" value="1"/>
</dbReference>
<dbReference type="InterPro" id="IPR050557">
    <property type="entry name" value="RTX_toxin/Mannuronan_C5-epim"/>
</dbReference>
<sequence>MSTNKRALKVGMSAVVVAAQCLLAVGTADAAGGGVAQVDGVAIRYMAAAGDANVITVTLVGGAYFIDDSVPITAGPGCGNVAGDATKVQCLAMGIQGMEIRGGDLGDTITNSTGTQSLLRGDEGNDTLHGGSGNDILRGDVGADVMHGNQGKDGVTYYGIAAGVVANLDGLANDGTTGEGDLIGNGVEDLYGGNGPDTLTGNNVGNGLVGNQGGDVLIGTGGNDYFSGGEGDDWLIGGVGNDEMHGGPHDDVLYGQEDNDELFGEDGNDWFHGGADTTIDFGGADTFTGGADVDTVSYSGYTNAVYADLDGAVGDDGVNPYGDVLYPEHDTIGADVENLTGGNGNDTLTGNGGDNVLDGGLGDDWLYGLGGTDTVTYAGRSNPVNAKLDDVKNDGEFGENDSIANTVEALIGGSGNDILWGNDLANHLDGGPGTNSLDGKAGTDTCVNGPTMVNCNP</sequence>
<dbReference type="InterPro" id="IPR011049">
    <property type="entry name" value="Serralysin-like_metalloprot_C"/>
</dbReference>
<dbReference type="EMBL" id="RJKM01000001">
    <property type="protein sequence ID" value="ROP41910.1"/>
    <property type="molecule type" value="Genomic_DNA"/>
</dbReference>
<protein>
    <submittedName>
        <fullName evidence="4">Hemolysin type calcium-binding protein</fullName>
    </submittedName>
</protein>
<dbReference type="AlphaFoldDB" id="A0A3N1HHC9"/>
<dbReference type="InterPro" id="IPR001343">
    <property type="entry name" value="Hemolysn_Ca-bd"/>
</dbReference>
<dbReference type="Pfam" id="PF00353">
    <property type="entry name" value="HemolysinCabind"/>
    <property type="match status" value="7"/>
</dbReference>
<dbReference type="SUPFAM" id="SSF51120">
    <property type="entry name" value="beta-Roll"/>
    <property type="match status" value="4"/>
</dbReference>
<name>A0A3N1HHC9_9PSEU</name>
<evidence type="ECO:0000256" key="1">
    <source>
        <dbReference type="ARBA" id="ARBA00004613"/>
    </source>
</evidence>
<accession>A0A3N1HHC9</accession>
<dbReference type="PRINTS" id="PR00313">
    <property type="entry name" value="CABNDNGRPT"/>
</dbReference>
<organism evidence="4 5">
    <name type="scientific">Saccharothrix texasensis</name>
    <dbReference type="NCBI Taxonomy" id="103734"/>
    <lineage>
        <taxon>Bacteria</taxon>
        <taxon>Bacillati</taxon>
        <taxon>Actinomycetota</taxon>
        <taxon>Actinomycetes</taxon>
        <taxon>Pseudonocardiales</taxon>
        <taxon>Pseudonocardiaceae</taxon>
        <taxon>Saccharothrix</taxon>
    </lineage>
</organism>
<evidence type="ECO:0000313" key="5">
    <source>
        <dbReference type="Proteomes" id="UP000268727"/>
    </source>
</evidence>
<proteinExistence type="predicted"/>
<comment type="caution">
    <text evidence="4">The sequence shown here is derived from an EMBL/GenBank/DDBJ whole genome shotgun (WGS) entry which is preliminary data.</text>
</comment>
<dbReference type="GO" id="GO:0005576">
    <property type="term" value="C:extracellular region"/>
    <property type="evidence" value="ECO:0007669"/>
    <property type="project" value="UniProtKB-SubCell"/>
</dbReference>
<evidence type="ECO:0000313" key="4">
    <source>
        <dbReference type="EMBL" id="ROP41910.1"/>
    </source>
</evidence>
<keyword evidence="5" id="KW-1185">Reference proteome</keyword>
<feature type="signal peptide" evidence="3">
    <location>
        <begin position="1"/>
        <end position="30"/>
    </location>
</feature>
<evidence type="ECO:0000256" key="2">
    <source>
        <dbReference type="ARBA" id="ARBA00022525"/>
    </source>
</evidence>
<feature type="chain" id="PRO_5017989390" evidence="3">
    <location>
        <begin position="31"/>
        <end position="457"/>
    </location>
</feature>
<comment type="subcellular location">
    <subcellularLocation>
        <location evidence="1">Secreted</location>
    </subcellularLocation>
</comment>
<evidence type="ECO:0000256" key="3">
    <source>
        <dbReference type="SAM" id="SignalP"/>
    </source>
</evidence>
<keyword evidence="3" id="KW-0732">Signal</keyword>
<keyword evidence="2" id="KW-0964">Secreted</keyword>
<dbReference type="GO" id="GO:0005509">
    <property type="term" value="F:calcium ion binding"/>
    <property type="evidence" value="ECO:0007669"/>
    <property type="project" value="InterPro"/>
</dbReference>
<dbReference type="PANTHER" id="PTHR38340:SF1">
    <property type="entry name" value="S-LAYER PROTEIN"/>
    <property type="match status" value="1"/>
</dbReference>
<dbReference type="Gene3D" id="2.150.10.10">
    <property type="entry name" value="Serralysin-like metalloprotease, C-terminal"/>
    <property type="match status" value="4"/>
</dbReference>
<dbReference type="Proteomes" id="UP000268727">
    <property type="component" value="Unassembled WGS sequence"/>
</dbReference>
<reference evidence="4 5" key="1">
    <citation type="submission" date="2018-11" db="EMBL/GenBank/DDBJ databases">
        <title>Sequencing the genomes of 1000 actinobacteria strains.</title>
        <authorList>
            <person name="Klenk H.-P."/>
        </authorList>
    </citation>
    <scope>NUCLEOTIDE SEQUENCE [LARGE SCALE GENOMIC DNA]</scope>
    <source>
        <strain evidence="4 5">DSM 44231</strain>
    </source>
</reference>